<gene>
    <name evidence="1" type="ORF">M5K25_003290</name>
</gene>
<name>A0ABD0VIX6_DENTH</name>
<protein>
    <submittedName>
        <fullName evidence="1">Uncharacterized protein</fullName>
    </submittedName>
</protein>
<organism evidence="1 2">
    <name type="scientific">Dendrobium thyrsiflorum</name>
    <name type="common">Pinecone-like raceme dendrobium</name>
    <name type="synonym">Orchid</name>
    <dbReference type="NCBI Taxonomy" id="117978"/>
    <lineage>
        <taxon>Eukaryota</taxon>
        <taxon>Viridiplantae</taxon>
        <taxon>Streptophyta</taxon>
        <taxon>Embryophyta</taxon>
        <taxon>Tracheophyta</taxon>
        <taxon>Spermatophyta</taxon>
        <taxon>Magnoliopsida</taxon>
        <taxon>Liliopsida</taxon>
        <taxon>Asparagales</taxon>
        <taxon>Orchidaceae</taxon>
        <taxon>Epidendroideae</taxon>
        <taxon>Malaxideae</taxon>
        <taxon>Dendrobiinae</taxon>
        <taxon>Dendrobium</taxon>
    </lineage>
</organism>
<comment type="caution">
    <text evidence="1">The sequence shown here is derived from an EMBL/GenBank/DDBJ whole genome shotgun (WGS) entry which is preliminary data.</text>
</comment>
<reference evidence="1 2" key="1">
    <citation type="journal article" date="2024" name="Plant Biotechnol. J.">
        <title>Dendrobium thyrsiflorum genome and its molecular insights into genes involved in important horticultural traits.</title>
        <authorList>
            <person name="Chen B."/>
            <person name="Wang J.Y."/>
            <person name="Zheng P.J."/>
            <person name="Li K.L."/>
            <person name="Liang Y.M."/>
            <person name="Chen X.F."/>
            <person name="Zhang C."/>
            <person name="Zhao X."/>
            <person name="He X."/>
            <person name="Zhang G.Q."/>
            <person name="Liu Z.J."/>
            <person name="Xu Q."/>
        </authorList>
    </citation>
    <scope>NUCLEOTIDE SEQUENCE [LARGE SCALE GENOMIC DNA]</scope>
    <source>
        <strain evidence="1">GZMU011</strain>
    </source>
</reference>
<keyword evidence="2" id="KW-1185">Reference proteome</keyword>
<sequence length="269" mass="30514">MLRLRGRHAPLLTSFNNWFATLASPLLSVEHWTAINKEESEQVFNKEEEEEEMGSFTNKMLLSNPNILSYSLYGSSLQLRSSSFSNFRHPVAVNTCFYKTRPKGVVGALKVFPETMIKDPVSMEVDEEQERIESLVREIKQLFASLGDGKFTGFSRSVCERETWLPCNEQAPVVVVVTSDRTDERRGGVRCGFRKVGYRVGLRRRGSCGRWRSFDPAKLGPEEVRLGQREADATVWDGRVRWLQSASSGVDGVKLVCRSRCRGKRGVRV</sequence>
<proteinExistence type="predicted"/>
<evidence type="ECO:0000313" key="2">
    <source>
        <dbReference type="Proteomes" id="UP001552299"/>
    </source>
</evidence>
<evidence type="ECO:0000313" key="1">
    <source>
        <dbReference type="EMBL" id="KAL0924989.1"/>
    </source>
</evidence>
<dbReference type="AlphaFoldDB" id="A0ABD0VIX6"/>
<accession>A0ABD0VIX6</accession>
<dbReference type="Proteomes" id="UP001552299">
    <property type="component" value="Unassembled WGS sequence"/>
</dbReference>
<dbReference type="EMBL" id="JANQDX010000004">
    <property type="protein sequence ID" value="KAL0924989.1"/>
    <property type="molecule type" value="Genomic_DNA"/>
</dbReference>